<feature type="transmembrane region" description="Helical" evidence="8">
    <location>
        <begin position="174"/>
        <end position="193"/>
    </location>
</feature>
<keyword evidence="3" id="KW-0813">Transport</keyword>
<dbReference type="Pfam" id="PF04973">
    <property type="entry name" value="NMN_transporter"/>
    <property type="match status" value="1"/>
</dbReference>
<evidence type="ECO:0000256" key="8">
    <source>
        <dbReference type="SAM" id="Phobius"/>
    </source>
</evidence>
<keyword evidence="5 8" id="KW-0812">Transmembrane</keyword>
<dbReference type="InterPro" id="IPR006419">
    <property type="entry name" value="NMN_transpt_PnuC"/>
</dbReference>
<dbReference type="AlphaFoldDB" id="A0A0L8LZW2"/>
<evidence type="ECO:0000256" key="7">
    <source>
        <dbReference type="ARBA" id="ARBA00023136"/>
    </source>
</evidence>
<gene>
    <name evidence="9" type="ORF">ADK37_00735</name>
</gene>
<proteinExistence type="inferred from homology"/>
<organism evidence="9 10">
    <name type="scientific">Streptomyces resistomycificus</name>
    <dbReference type="NCBI Taxonomy" id="67356"/>
    <lineage>
        <taxon>Bacteria</taxon>
        <taxon>Bacillati</taxon>
        <taxon>Actinomycetota</taxon>
        <taxon>Actinomycetes</taxon>
        <taxon>Kitasatosporales</taxon>
        <taxon>Streptomycetaceae</taxon>
        <taxon>Streptomyces</taxon>
        <taxon>Streptomyces aurantiacus group</taxon>
    </lineage>
</organism>
<name>A0A0L8LZW2_9ACTN</name>
<evidence type="ECO:0000256" key="3">
    <source>
        <dbReference type="ARBA" id="ARBA00022448"/>
    </source>
</evidence>
<evidence type="ECO:0000313" key="9">
    <source>
        <dbReference type="EMBL" id="KOG43681.1"/>
    </source>
</evidence>
<reference evidence="10" key="1">
    <citation type="submission" date="2015-07" db="EMBL/GenBank/DDBJ databases">
        <authorList>
            <person name="Ju K.-S."/>
            <person name="Doroghazi J.R."/>
            <person name="Metcalf W.W."/>
        </authorList>
    </citation>
    <scope>NUCLEOTIDE SEQUENCE [LARGE SCALE GENOMIC DNA]</scope>
    <source>
        <strain evidence="10">NRRL 2290</strain>
    </source>
</reference>
<comment type="subcellular location">
    <subcellularLocation>
        <location evidence="1">Cell membrane</location>
        <topology evidence="1">Multi-pass membrane protein</topology>
    </subcellularLocation>
</comment>
<dbReference type="PATRIC" id="fig|67356.5.peg.159"/>
<dbReference type="GO" id="GO:0005886">
    <property type="term" value="C:plasma membrane"/>
    <property type="evidence" value="ECO:0007669"/>
    <property type="project" value="UniProtKB-SubCell"/>
</dbReference>
<dbReference type="GO" id="GO:0034257">
    <property type="term" value="F:nicotinamide riboside transmembrane transporter activity"/>
    <property type="evidence" value="ECO:0007669"/>
    <property type="project" value="InterPro"/>
</dbReference>
<dbReference type="eggNOG" id="COG3201">
    <property type="taxonomic scope" value="Bacteria"/>
</dbReference>
<accession>A0A0L8LZW2</accession>
<sequence>MNGLNSEAFVLFGQHILWSDMIGNILGLAALALGWRRSLWTWPVQFLSGLILFGAFFGHLTGVAGKQAVVMTVAMYGWWRWRRDKDRSQDGQITPRFATWRERAEMVGAVAVGTVAVALLFKAYPTLSWDPWPDAYIFVGTIVAMYAQARGVVEFWFAWLLVDLVGVPLTFANGYAFSGFVYVIYGALVLLGMRDWWLRSRSGSQSALGLPGANVSERASK</sequence>
<comment type="caution">
    <text evidence="9">The sequence shown here is derived from an EMBL/GenBank/DDBJ whole genome shotgun (WGS) entry which is preliminary data.</text>
</comment>
<evidence type="ECO:0000256" key="6">
    <source>
        <dbReference type="ARBA" id="ARBA00022989"/>
    </source>
</evidence>
<dbReference type="STRING" id="67356.AQJ84_09100"/>
<comment type="similarity">
    <text evidence="2">Belongs to the nicotinamide ribonucleoside (NR) uptake permease (TC 4.B.1) family.</text>
</comment>
<dbReference type="EMBL" id="LGUS01000001">
    <property type="protein sequence ID" value="KOG43681.1"/>
    <property type="molecule type" value="Genomic_DNA"/>
</dbReference>
<feature type="transmembrane region" description="Helical" evidence="8">
    <location>
        <begin position="46"/>
        <end position="79"/>
    </location>
</feature>
<evidence type="ECO:0000256" key="1">
    <source>
        <dbReference type="ARBA" id="ARBA00004651"/>
    </source>
</evidence>
<dbReference type="PANTHER" id="PTHR36122">
    <property type="entry name" value="NICOTINAMIDE RIBOSIDE TRANSPORTER PNUC"/>
    <property type="match status" value="1"/>
</dbReference>
<evidence type="ECO:0000256" key="4">
    <source>
        <dbReference type="ARBA" id="ARBA00022475"/>
    </source>
</evidence>
<keyword evidence="6 8" id="KW-1133">Transmembrane helix</keyword>
<protein>
    <submittedName>
        <fullName evidence="9">Membrane protein</fullName>
    </submittedName>
</protein>
<evidence type="ECO:0000256" key="5">
    <source>
        <dbReference type="ARBA" id="ARBA00022692"/>
    </source>
</evidence>
<dbReference type="PANTHER" id="PTHR36122:SF2">
    <property type="entry name" value="NICOTINAMIDE RIBOSIDE TRANSPORTER PNUC"/>
    <property type="match status" value="1"/>
</dbReference>
<dbReference type="RefSeq" id="WP_053190131.1">
    <property type="nucleotide sequence ID" value="NZ_KQ948989.1"/>
</dbReference>
<dbReference type="OrthoDB" id="9791248at2"/>
<feature type="transmembrane region" description="Helical" evidence="8">
    <location>
        <begin position="106"/>
        <end position="124"/>
    </location>
</feature>
<feature type="transmembrane region" description="Helical" evidence="8">
    <location>
        <begin position="12"/>
        <end position="34"/>
    </location>
</feature>
<evidence type="ECO:0000313" key="10">
    <source>
        <dbReference type="Proteomes" id="UP000037251"/>
    </source>
</evidence>
<keyword evidence="10" id="KW-1185">Reference proteome</keyword>
<evidence type="ECO:0000256" key="2">
    <source>
        <dbReference type="ARBA" id="ARBA00006669"/>
    </source>
</evidence>
<keyword evidence="4" id="KW-1003">Cell membrane</keyword>
<dbReference type="Proteomes" id="UP000037251">
    <property type="component" value="Unassembled WGS sequence"/>
</dbReference>
<keyword evidence="7 8" id="KW-0472">Membrane</keyword>